<organism evidence="3 4">
    <name type="scientific">Hypholoma sublateritium (strain FD-334 SS-4)</name>
    <dbReference type="NCBI Taxonomy" id="945553"/>
    <lineage>
        <taxon>Eukaryota</taxon>
        <taxon>Fungi</taxon>
        <taxon>Dikarya</taxon>
        <taxon>Basidiomycota</taxon>
        <taxon>Agaricomycotina</taxon>
        <taxon>Agaricomycetes</taxon>
        <taxon>Agaricomycetidae</taxon>
        <taxon>Agaricales</taxon>
        <taxon>Agaricineae</taxon>
        <taxon>Strophariaceae</taxon>
        <taxon>Hypholoma</taxon>
    </lineage>
</organism>
<dbReference type="AlphaFoldDB" id="A0A0D2N2U8"/>
<evidence type="ECO:0000259" key="2">
    <source>
        <dbReference type="Pfam" id="PF01636"/>
    </source>
</evidence>
<dbReference type="STRING" id="945553.A0A0D2N2U8"/>
<dbReference type="EMBL" id="KN817729">
    <property type="protein sequence ID" value="KJA13574.1"/>
    <property type="molecule type" value="Genomic_DNA"/>
</dbReference>
<dbReference type="OMA" id="PHEWQHS"/>
<feature type="domain" description="Aminoglycoside phosphotransferase" evidence="2">
    <location>
        <begin position="198"/>
        <end position="255"/>
    </location>
</feature>
<gene>
    <name evidence="3" type="ORF">HYPSUDRAFT_59824</name>
</gene>
<dbReference type="SUPFAM" id="SSF56112">
    <property type="entry name" value="Protein kinase-like (PK-like)"/>
    <property type="match status" value="1"/>
</dbReference>
<keyword evidence="4" id="KW-1185">Reference proteome</keyword>
<dbReference type="CDD" id="cd05120">
    <property type="entry name" value="APH_ChoK_like"/>
    <property type="match status" value="1"/>
</dbReference>
<dbReference type="PANTHER" id="PTHR21310:SF15">
    <property type="entry name" value="AMINOGLYCOSIDE PHOSPHOTRANSFERASE DOMAIN-CONTAINING PROTEIN"/>
    <property type="match status" value="1"/>
</dbReference>
<evidence type="ECO:0000313" key="4">
    <source>
        <dbReference type="Proteomes" id="UP000054270"/>
    </source>
</evidence>
<name>A0A0D2N2U8_HYPSF</name>
<dbReference type="InterPro" id="IPR051678">
    <property type="entry name" value="AGP_Transferase"/>
</dbReference>
<protein>
    <recommendedName>
        <fullName evidence="2">Aminoglycoside phosphotransferase domain-containing protein</fullName>
    </recommendedName>
</protein>
<dbReference type="Gene3D" id="3.90.1200.10">
    <property type="match status" value="1"/>
</dbReference>
<reference evidence="4" key="1">
    <citation type="submission" date="2014-04" db="EMBL/GenBank/DDBJ databases">
        <title>Evolutionary Origins and Diversification of the Mycorrhizal Mutualists.</title>
        <authorList>
            <consortium name="DOE Joint Genome Institute"/>
            <consortium name="Mycorrhizal Genomics Consortium"/>
            <person name="Kohler A."/>
            <person name="Kuo A."/>
            <person name="Nagy L.G."/>
            <person name="Floudas D."/>
            <person name="Copeland A."/>
            <person name="Barry K.W."/>
            <person name="Cichocki N."/>
            <person name="Veneault-Fourrey C."/>
            <person name="LaButti K."/>
            <person name="Lindquist E.A."/>
            <person name="Lipzen A."/>
            <person name="Lundell T."/>
            <person name="Morin E."/>
            <person name="Murat C."/>
            <person name="Riley R."/>
            <person name="Ohm R."/>
            <person name="Sun H."/>
            <person name="Tunlid A."/>
            <person name="Henrissat B."/>
            <person name="Grigoriev I.V."/>
            <person name="Hibbett D.S."/>
            <person name="Martin F."/>
        </authorList>
    </citation>
    <scope>NUCLEOTIDE SEQUENCE [LARGE SCALE GENOMIC DNA]</scope>
    <source>
        <strain evidence="4">FD-334 SS-4</strain>
    </source>
</reference>
<dbReference type="InterPro" id="IPR002575">
    <property type="entry name" value="Aminoglycoside_PTrfase"/>
</dbReference>
<dbReference type="InterPro" id="IPR011009">
    <property type="entry name" value="Kinase-like_dom_sf"/>
</dbReference>
<feature type="compositionally biased region" description="Basic and acidic residues" evidence="1">
    <location>
        <begin position="28"/>
        <end position="39"/>
    </location>
</feature>
<feature type="region of interest" description="Disordered" evidence="1">
    <location>
        <begin position="1"/>
        <end position="39"/>
    </location>
</feature>
<dbReference type="Proteomes" id="UP000054270">
    <property type="component" value="Unassembled WGS sequence"/>
</dbReference>
<evidence type="ECO:0000256" key="1">
    <source>
        <dbReference type="SAM" id="MobiDB-lite"/>
    </source>
</evidence>
<dbReference type="OrthoDB" id="8300194at2759"/>
<dbReference type="Pfam" id="PF01636">
    <property type="entry name" value="APH"/>
    <property type="match status" value="1"/>
</dbReference>
<proteinExistence type="predicted"/>
<evidence type="ECO:0000313" key="3">
    <source>
        <dbReference type="EMBL" id="KJA13574.1"/>
    </source>
</evidence>
<accession>A0A0D2N2U8</accession>
<dbReference type="PANTHER" id="PTHR21310">
    <property type="entry name" value="AMINOGLYCOSIDE PHOSPHOTRANSFERASE-RELATED-RELATED"/>
    <property type="match status" value="1"/>
</dbReference>
<sequence>MSKKYGGDTANAESNDDEPAYVQSVAPDPRRLDPLDNPRIQEEGCDAITSEKKYYVFSDVPNGAVFIKRNLTPSEYIVARWNGELVIPDMLMERMKNEAATIRYIQSNTTIPTPNIRCAFEDHGRYYIITDIVPGVTLAEVPEEKRSIVIEELQGYISQMHALKSKVIGGVLGSVILPHRFRKFLPGSKIPRFREAQTAQFVMCHNDLSQHNIIVDEVTLKINAILDWEYAGFFPPEFDGAFYLRPGPSAALEGEVNDVQDLLQVLEQWKI</sequence>